<feature type="region of interest" description="Disordered" evidence="1">
    <location>
        <begin position="25"/>
        <end position="64"/>
    </location>
</feature>
<dbReference type="AlphaFoldDB" id="A0A917YIK1"/>
<sequence>MNWEQIELKWAAMARRVRADCTADRTVPTGGSVQGLQRRDTHAATNTMNMSEMVKGPELETSAK</sequence>
<name>A0A917YIK1_9RHOB</name>
<evidence type="ECO:0000256" key="1">
    <source>
        <dbReference type="SAM" id="MobiDB-lite"/>
    </source>
</evidence>
<dbReference type="Proteomes" id="UP000598196">
    <property type="component" value="Unassembled WGS sequence"/>
</dbReference>
<organism evidence="2 3">
    <name type="scientific">Gemmobacter aquaticus</name>
    <dbReference type="NCBI Taxonomy" id="490185"/>
    <lineage>
        <taxon>Bacteria</taxon>
        <taxon>Pseudomonadati</taxon>
        <taxon>Pseudomonadota</taxon>
        <taxon>Alphaproteobacteria</taxon>
        <taxon>Rhodobacterales</taxon>
        <taxon>Paracoccaceae</taxon>
        <taxon>Gemmobacter</taxon>
    </lineage>
</organism>
<keyword evidence="3" id="KW-1185">Reference proteome</keyword>
<evidence type="ECO:0000313" key="2">
    <source>
        <dbReference type="EMBL" id="GGO23235.1"/>
    </source>
</evidence>
<proteinExistence type="predicted"/>
<accession>A0A917YIK1</accession>
<evidence type="ECO:0000313" key="3">
    <source>
        <dbReference type="Proteomes" id="UP000598196"/>
    </source>
</evidence>
<reference evidence="2 3" key="1">
    <citation type="journal article" date="2014" name="Int. J. Syst. Evol. Microbiol.">
        <title>Complete genome sequence of Corynebacterium casei LMG S-19264T (=DSM 44701T), isolated from a smear-ripened cheese.</title>
        <authorList>
            <consortium name="US DOE Joint Genome Institute (JGI-PGF)"/>
            <person name="Walter F."/>
            <person name="Albersmeier A."/>
            <person name="Kalinowski J."/>
            <person name="Ruckert C."/>
        </authorList>
    </citation>
    <scope>NUCLEOTIDE SEQUENCE [LARGE SCALE GENOMIC DNA]</scope>
    <source>
        <strain evidence="2 3">CGMCC 1.7029</strain>
    </source>
</reference>
<feature type="compositionally biased region" description="Basic and acidic residues" evidence="1">
    <location>
        <begin position="55"/>
        <end position="64"/>
    </location>
</feature>
<comment type="caution">
    <text evidence="2">The sequence shown here is derived from an EMBL/GenBank/DDBJ whole genome shotgun (WGS) entry which is preliminary data.</text>
</comment>
<protein>
    <submittedName>
        <fullName evidence="2">Uncharacterized protein</fullName>
    </submittedName>
</protein>
<gene>
    <name evidence="2" type="ORF">GCM10010991_00370</name>
</gene>
<dbReference type="EMBL" id="BMLP01000001">
    <property type="protein sequence ID" value="GGO23235.1"/>
    <property type="molecule type" value="Genomic_DNA"/>
</dbReference>